<dbReference type="AlphaFoldDB" id="A0A068NP25"/>
<dbReference type="HOGENOM" id="CLU_1155075_0_0_0"/>
<dbReference type="STRING" id="661478.OP10G_1749"/>
<keyword evidence="2" id="KW-1185">Reference proteome</keyword>
<dbReference type="Proteomes" id="UP000027982">
    <property type="component" value="Chromosome"/>
</dbReference>
<organism evidence="1 2">
    <name type="scientific">Fimbriimonas ginsengisoli Gsoil 348</name>
    <dbReference type="NCBI Taxonomy" id="661478"/>
    <lineage>
        <taxon>Bacteria</taxon>
        <taxon>Bacillati</taxon>
        <taxon>Armatimonadota</taxon>
        <taxon>Fimbriimonadia</taxon>
        <taxon>Fimbriimonadales</taxon>
        <taxon>Fimbriimonadaceae</taxon>
        <taxon>Fimbriimonas</taxon>
    </lineage>
</organism>
<dbReference type="EMBL" id="CP007139">
    <property type="protein sequence ID" value="AIE85117.1"/>
    <property type="molecule type" value="Genomic_DNA"/>
</dbReference>
<protein>
    <submittedName>
        <fullName evidence="1">Uncharacterized protein</fullName>
    </submittedName>
</protein>
<evidence type="ECO:0000313" key="2">
    <source>
        <dbReference type="Proteomes" id="UP000027982"/>
    </source>
</evidence>
<reference evidence="1 2" key="1">
    <citation type="journal article" date="2014" name="PLoS ONE">
        <title>The first complete genome sequence of the class fimbriimonadia in the phylum armatimonadetes.</title>
        <authorList>
            <person name="Hu Z.Y."/>
            <person name="Wang Y.Z."/>
            <person name="Im W.T."/>
            <person name="Wang S.Y."/>
            <person name="Zhao G.P."/>
            <person name="Zheng H.J."/>
            <person name="Quan Z.X."/>
        </authorList>
    </citation>
    <scope>NUCLEOTIDE SEQUENCE [LARGE SCALE GENOMIC DNA]</scope>
    <source>
        <strain evidence="1">Gsoil 348</strain>
    </source>
</reference>
<accession>A0A068NP25</accession>
<gene>
    <name evidence="1" type="ORF">OP10G_1749</name>
</gene>
<sequence>MASARHSKNRVGSVWTTGLYDVDFVFHLHGTVPQAATLLKKEFPDGVLNNIGYPNPSFDAVRIRDGIEQRVNVSQTSGKGAGSKEVKLSRRNELEITVSERVQPLQMPSRWYVGAISNKPPVPMIDVPFLPGVKCQSVEVTSLEWLLANLPNANRQSRDAAIYHAFVRRSYHQVHAAMSRWAKAHGYTLKRGDRFFRPRTKLFQMECSAGPLGKKPEYCEIYLYTSDKKVDTPTFIVWNP</sequence>
<proteinExistence type="predicted"/>
<evidence type="ECO:0000313" key="1">
    <source>
        <dbReference type="EMBL" id="AIE85117.1"/>
    </source>
</evidence>
<dbReference type="KEGG" id="fgi:OP10G_1749"/>
<name>A0A068NP25_FIMGI</name>